<sequence>MVWLMILLSHFAMRRGLSAEERSQIAFPIPFWPVAPLLTLLFMGLVIAVLGMFAENADGADRRPGLARAADGGVVCAGA</sequence>
<keyword evidence="1" id="KW-0812">Transmembrane</keyword>
<gene>
    <name evidence="2" type="ORF">NCTC5053_02336</name>
</gene>
<evidence type="ECO:0000313" key="2">
    <source>
        <dbReference type="EMBL" id="STV09271.1"/>
    </source>
</evidence>
<dbReference type="Proteomes" id="UP000254387">
    <property type="component" value="Unassembled WGS sequence"/>
</dbReference>
<proteinExistence type="predicted"/>
<accession>A0A378AJP3</accession>
<reference evidence="2 3" key="1">
    <citation type="submission" date="2018-06" db="EMBL/GenBank/DDBJ databases">
        <authorList>
            <consortium name="Pathogen Informatics"/>
            <person name="Doyle S."/>
        </authorList>
    </citation>
    <scope>NUCLEOTIDE SEQUENCE [LARGE SCALE GENOMIC DNA]</scope>
    <source>
        <strain evidence="2 3">NCTC5053</strain>
    </source>
</reference>
<keyword evidence="1" id="KW-0472">Membrane</keyword>
<dbReference type="AlphaFoldDB" id="A0A378AJP3"/>
<protein>
    <submittedName>
        <fullName evidence="2">Putative amino acid permease</fullName>
    </submittedName>
</protein>
<evidence type="ECO:0000256" key="1">
    <source>
        <dbReference type="SAM" id="Phobius"/>
    </source>
</evidence>
<name>A0A378AJP3_KLEPN</name>
<keyword evidence="1" id="KW-1133">Transmembrane helix</keyword>
<dbReference type="EMBL" id="UGMN01000004">
    <property type="protein sequence ID" value="STV09271.1"/>
    <property type="molecule type" value="Genomic_DNA"/>
</dbReference>
<feature type="transmembrane region" description="Helical" evidence="1">
    <location>
        <begin position="34"/>
        <end position="54"/>
    </location>
</feature>
<evidence type="ECO:0000313" key="3">
    <source>
        <dbReference type="Proteomes" id="UP000254387"/>
    </source>
</evidence>
<organism evidence="2 3">
    <name type="scientific">Klebsiella pneumoniae</name>
    <dbReference type="NCBI Taxonomy" id="573"/>
    <lineage>
        <taxon>Bacteria</taxon>
        <taxon>Pseudomonadati</taxon>
        <taxon>Pseudomonadota</taxon>
        <taxon>Gammaproteobacteria</taxon>
        <taxon>Enterobacterales</taxon>
        <taxon>Enterobacteriaceae</taxon>
        <taxon>Klebsiella/Raoultella group</taxon>
        <taxon>Klebsiella</taxon>
        <taxon>Klebsiella pneumoniae complex</taxon>
    </lineage>
</organism>